<accession>A0A0E9S3N1</accession>
<evidence type="ECO:0000313" key="1">
    <source>
        <dbReference type="EMBL" id="JAH35881.1"/>
    </source>
</evidence>
<reference evidence="1" key="1">
    <citation type="submission" date="2014-11" db="EMBL/GenBank/DDBJ databases">
        <authorList>
            <person name="Amaro Gonzalez C."/>
        </authorList>
    </citation>
    <scope>NUCLEOTIDE SEQUENCE</scope>
</reference>
<sequence>MLLHVCHEIPKLFVTALLSVAKCNSLVHYLFVF</sequence>
<organism evidence="1">
    <name type="scientific">Anguilla anguilla</name>
    <name type="common">European freshwater eel</name>
    <name type="synonym">Muraena anguilla</name>
    <dbReference type="NCBI Taxonomy" id="7936"/>
    <lineage>
        <taxon>Eukaryota</taxon>
        <taxon>Metazoa</taxon>
        <taxon>Chordata</taxon>
        <taxon>Craniata</taxon>
        <taxon>Vertebrata</taxon>
        <taxon>Euteleostomi</taxon>
        <taxon>Actinopterygii</taxon>
        <taxon>Neopterygii</taxon>
        <taxon>Teleostei</taxon>
        <taxon>Anguilliformes</taxon>
        <taxon>Anguillidae</taxon>
        <taxon>Anguilla</taxon>
    </lineage>
</organism>
<dbReference type="AlphaFoldDB" id="A0A0E9S3N1"/>
<protein>
    <submittedName>
        <fullName evidence="1">Uncharacterized protein</fullName>
    </submittedName>
</protein>
<dbReference type="EMBL" id="GBXM01072696">
    <property type="protein sequence ID" value="JAH35881.1"/>
    <property type="molecule type" value="Transcribed_RNA"/>
</dbReference>
<reference evidence="1" key="2">
    <citation type="journal article" date="2015" name="Fish Shellfish Immunol.">
        <title>Early steps in the European eel (Anguilla anguilla)-Vibrio vulnificus interaction in the gills: Role of the RtxA13 toxin.</title>
        <authorList>
            <person name="Callol A."/>
            <person name="Pajuelo D."/>
            <person name="Ebbesson L."/>
            <person name="Teles M."/>
            <person name="MacKenzie S."/>
            <person name="Amaro C."/>
        </authorList>
    </citation>
    <scope>NUCLEOTIDE SEQUENCE</scope>
</reference>
<name>A0A0E9S3N1_ANGAN</name>
<proteinExistence type="predicted"/>